<reference evidence="3" key="1">
    <citation type="submission" date="2021-01" db="EMBL/GenBank/DDBJ databases">
        <title>Whole genome shotgun sequence of Actinocatenispora rupis NBRC 107355.</title>
        <authorList>
            <person name="Komaki H."/>
            <person name="Tamura T."/>
        </authorList>
    </citation>
    <scope>NUCLEOTIDE SEQUENCE</scope>
    <source>
        <strain evidence="3">NBRC 107355</strain>
    </source>
</reference>
<evidence type="ECO:0000259" key="2">
    <source>
        <dbReference type="Pfam" id="PF12804"/>
    </source>
</evidence>
<dbReference type="RefSeq" id="WP_203660308.1">
    <property type="nucleotide sequence ID" value="NZ_BAAAZM010000007.1"/>
</dbReference>
<dbReference type="InterPro" id="IPR025877">
    <property type="entry name" value="MobA-like_NTP_Trfase"/>
</dbReference>
<dbReference type="Pfam" id="PF12804">
    <property type="entry name" value="NTP_transf_3"/>
    <property type="match status" value="1"/>
</dbReference>
<evidence type="ECO:0000256" key="1">
    <source>
        <dbReference type="ARBA" id="ARBA00022679"/>
    </source>
</evidence>
<evidence type="ECO:0000313" key="3">
    <source>
        <dbReference type="EMBL" id="GID13383.1"/>
    </source>
</evidence>
<organism evidence="3 4">
    <name type="scientific">Actinocatenispora rupis</name>
    <dbReference type="NCBI Taxonomy" id="519421"/>
    <lineage>
        <taxon>Bacteria</taxon>
        <taxon>Bacillati</taxon>
        <taxon>Actinomycetota</taxon>
        <taxon>Actinomycetes</taxon>
        <taxon>Micromonosporales</taxon>
        <taxon>Micromonosporaceae</taxon>
        <taxon>Actinocatenispora</taxon>
    </lineage>
</organism>
<feature type="domain" description="MobA-like NTP transferase" evidence="2">
    <location>
        <begin position="7"/>
        <end position="146"/>
    </location>
</feature>
<keyword evidence="1" id="KW-0808">Transferase</keyword>
<name>A0A8J3JEH9_9ACTN</name>
<protein>
    <recommendedName>
        <fullName evidence="2">MobA-like NTP transferase domain-containing protein</fullName>
    </recommendedName>
</protein>
<dbReference type="PANTHER" id="PTHR19136">
    <property type="entry name" value="MOLYBDENUM COFACTOR GUANYLYLTRANSFERASE"/>
    <property type="match status" value="1"/>
</dbReference>
<dbReference type="SUPFAM" id="SSF53448">
    <property type="entry name" value="Nucleotide-diphospho-sugar transferases"/>
    <property type="match status" value="1"/>
</dbReference>
<dbReference type="Proteomes" id="UP000612808">
    <property type="component" value="Unassembled WGS sequence"/>
</dbReference>
<dbReference type="GO" id="GO:0016779">
    <property type="term" value="F:nucleotidyltransferase activity"/>
    <property type="evidence" value="ECO:0007669"/>
    <property type="project" value="TreeGrafter"/>
</dbReference>
<sequence length="209" mass="21974">MDPRYAAIVLAGGRSVRMGGRHKPALPVDGVPMLHRVLAAVVDAAPRVVVGPPQPVPPGVRVVREDPPYGGPAAAIAAGLAAITPTPTPGYVAVLAADQPYVTGAAMAVLREALAAAGPPYVGAAYVDGGRPQLLCSLWRMDALARRRTELDRVTDLPVRRFFADLPYVPVRSTATTPPWYDCDTEADWAACTRGAPRSVAPRRARGGE</sequence>
<dbReference type="EMBL" id="BOMB01000023">
    <property type="protein sequence ID" value="GID13383.1"/>
    <property type="molecule type" value="Genomic_DNA"/>
</dbReference>
<accession>A0A8J3JEH9</accession>
<keyword evidence="4" id="KW-1185">Reference proteome</keyword>
<dbReference type="AlphaFoldDB" id="A0A8J3JEH9"/>
<evidence type="ECO:0000313" key="4">
    <source>
        <dbReference type="Proteomes" id="UP000612808"/>
    </source>
</evidence>
<gene>
    <name evidence="3" type="ORF">Aru02nite_42720</name>
</gene>
<comment type="caution">
    <text evidence="3">The sequence shown here is derived from an EMBL/GenBank/DDBJ whole genome shotgun (WGS) entry which is preliminary data.</text>
</comment>
<dbReference type="Gene3D" id="3.90.550.10">
    <property type="entry name" value="Spore Coat Polysaccharide Biosynthesis Protein SpsA, Chain A"/>
    <property type="match status" value="1"/>
</dbReference>
<dbReference type="InterPro" id="IPR029044">
    <property type="entry name" value="Nucleotide-diphossugar_trans"/>
</dbReference>
<dbReference type="PANTHER" id="PTHR19136:SF81">
    <property type="entry name" value="MOLYBDENUM COFACTOR GUANYLYLTRANSFERASE"/>
    <property type="match status" value="1"/>
</dbReference>
<proteinExistence type="predicted"/>